<evidence type="ECO:0000256" key="1">
    <source>
        <dbReference type="SAM" id="MobiDB-lite"/>
    </source>
</evidence>
<feature type="region of interest" description="Disordered" evidence="1">
    <location>
        <begin position="120"/>
        <end position="156"/>
    </location>
</feature>
<protein>
    <submittedName>
        <fullName evidence="2">Uncharacterized protein</fullName>
    </submittedName>
</protein>
<dbReference type="AlphaFoldDB" id="A0A0M0BWE9"/>
<dbReference type="Proteomes" id="UP000037237">
    <property type="component" value="Unassembled WGS sequence"/>
</dbReference>
<feature type="compositionally biased region" description="Basic and acidic residues" evidence="1">
    <location>
        <begin position="132"/>
        <end position="156"/>
    </location>
</feature>
<gene>
    <name evidence="2" type="ORF">AC477_02570</name>
</gene>
<reference evidence="2 3" key="1">
    <citation type="submission" date="2015-06" db="EMBL/GenBank/DDBJ databases">
        <title>New insights into the roles of widespread benthic archaea in carbon and nitrogen cycling.</title>
        <authorList>
            <person name="Lazar C.S."/>
            <person name="Baker B.J."/>
            <person name="Seitz K.W."/>
            <person name="Hyde A.S."/>
            <person name="Dick G.J."/>
            <person name="Hinrichs K.-U."/>
            <person name="Teske A.P."/>
        </authorList>
    </citation>
    <scope>NUCLEOTIDE SEQUENCE [LARGE SCALE GENOMIC DNA]</scope>
    <source>
        <strain evidence="2">SG8-32-1</strain>
    </source>
</reference>
<sequence>MPRIVKVLKVDSAHFTIRLSEDLLKIDLKGSFKNNIEEALENKPVLKDTIGRILGVFVPLHIRVSEIDSVKIGETGKVRISLPYHRNIVIPFEHKENAQKFVEKMNQLIFESKTAKIKEHVETKQTKRKQKLAREKAKKKAEEKKYAERGHEIFDS</sequence>
<dbReference type="EMBL" id="LFWU01000056">
    <property type="protein sequence ID" value="KON32700.1"/>
    <property type="molecule type" value="Genomic_DNA"/>
</dbReference>
<name>A0A0M0BWE9_9ARCH</name>
<comment type="caution">
    <text evidence="2">The sequence shown here is derived from an EMBL/GenBank/DDBJ whole genome shotgun (WGS) entry which is preliminary data.</text>
</comment>
<accession>A0A0M0BWE9</accession>
<organism evidence="2 3">
    <name type="scientific">miscellaneous Crenarchaeota group-1 archaeon SG8-32-1</name>
    <dbReference type="NCBI Taxonomy" id="1685124"/>
    <lineage>
        <taxon>Archaea</taxon>
        <taxon>Candidatus Bathyarchaeota</taxon>
        <taxon>MCG-1</taxon>
    </lineage>
</organism>
<evidence type="ECO:0000313" key="2">
    <source>
        <dbReference type="EMBL" id="KON32700.1"/>
    </source>
</evidence>
<proteinExistence type="predicted"/>
<evidence type="ECO:0000313" key="3">
    <source>
        <dbReference type="Proteomes" id="UP000037237"/>
    </source>
</evidence>